<reference evidence="2 3" key="1">
    <citation type="submission" date="2020-08" db="EMBL/GenBank/DDBJ databases">
        <title>Genomic Encyclopedia of Type Strains, Phase IV (KMG-IV): sequencing the most valuable type-strain genomes for metagenomic binning, comparative biology and taxonomic classification.</title>
        <authorList>
            <person name="Goeker M."/>
        </authorList>
    </citation>
    <scope>NUCLEOTIDE SEQUENCE [LARGE SCALE GENOMIC DNA]</scope>
    <source>
        <strain evidence="2 3">DSM 23868</strain>
    </source>
</reference>
<dbReference type="EMBL" id="JACIEX010000005">
    <property type="protein sequence ID" value="MBB4094076.1"/>
    <property type="molecule type" value="Genomic_DNA"/>
</dbReference>
<dbReference type="RefSeq" id="WP_168436433.1">
    <property type="nucleotide sequence ID" value="NZ_JACIEX010000005.1"/>
</dbReference>
<dbReference type="AlphaFoldDB" id="A0AB34YWD1"/>
<gene>
    <name evidence="2" type="ORF">GGQ79_002595</name>
</gene>
<feature type="region of interest" description="Disordered" evidence="1">
    <location>
        <begin position="35"/>
        <end position="57"/>
    </location>
</feature>
<name>A0AB34YWD1_9HYPH</name>
<evidence type="ECO:0000313" key="3">
    <source>
        <dbReference type="Proteomes" id="UP000553980"/>
    </source>
</evidence>
<sequence>MTKRAAIKQADLRRMATIAKRERVKVEVEIGDRTYRVSPDDDDQSNKQTVQPQIIPL</sequence>
<organism evidence="2 3">
    <name type="scientific">Brucella pecoris</name>
    <dbReference type="NCBI Taxonomy" id="867683"/>
    <lineage>
        <taxon>Bacteria</taxon>
        <taxon>Pseudomonadati</taxon>
        <taxon>Pseudomonadota</taxon>
        <taxon>Alphaproteobacteria</taxon>
        <taxon>Hyphomicrobiales</taxon>
        <taxon>Brucellaceae</taxon>
        <taxon>Brucella/Ochrobactrum group</taxon>
        <taxon>Brucella</taxon>
    </lineage>
</organism>
<feature type="compositionally biased region" description="Polar residues" evidence="1">
    <location>
        <begin position="46"/>
        <end position="57"/>
    </location>
</feature>
<proteinExistence type="predicted"/>
<dbReference type="Proteomes" id="UP000553980">
    <property type="component" value="Unassembled WGS sequence"/>
</dbReference>
<accession>A0AB34YWD1</accession>
<comment type="caution">
    <text evidence="2">The sequence shown here is derived from an EMBL/GenBank/DDBJ whole genome shotgun (WGS) entry which is preliminary data.</text>
</comment>
<evidence type="ECO:0000256" key="1">
    <source>
        <dbReference type="SAM" id="MobiDB-lite"/>
    </source>
</evidence>
<evidence type="ECO:0000313" key="2">
    <source>
        <dbReference type="EMBL" id="MBB4094076.1"/>
    </source>
</evidence>
<protein>
    <submittedName>
        <fullName evidence="2">Uncharacterized protein</fullName>
    </submittedName>
</protein>
<keyword evidence="3" id="KW-1185">Reference proteome</keyword>